<reference evidence="1 2" key="1">
    <citation type="journal article" date="2022" name="Plant J.">
        <title>Chromosome-level genome of Camellia lanceoleosa provides a valuable resource for understanding genome evolution and self-incompatibility.</title>
        <authorList>
            <person name="Gong W."/>
            <person name="Xiao S."/>
            <person name="Wang L."/>
            <person name="Liao Z."/>
            <person name="Chang Y."/>
            <person name="Mo W."/>
            <person name="Hu G."/>
            <person name="Li W."/>
            <person name="Zhao G."/>
            <person name="Zhu H."/>
            <person name="Hu X."/>
            <person name="Ji K."/>
            <person name="Xiang X."/>
            <person name="Song Q."/>
            <person name="Yuan D."/>
            <person name="Jin S."/>
            <person name="Zhang L."/>
        </authorList>
    </citation>
    <scope>NUCLEOTIDE SEQUENCE [LARGE SCALE GENOMIC DNA]</scope>
    <source>
        <strain evidence="1">SQ_2022a</strain>
    </source>
</reference>
<gene>
    <name evidence="1" type="ORF">LOK49_LG02G00029</name>
</gene>
<name>A0ACC0ILS3_9ERIC</name>
<proteinExistence type="predicted"/>
<evidence type="ECO:0000313" key="2">
    <source>
        <dbReference type="Proteomes" id="UP001060215"/>
    </source>
</evidence>
<dbReference type="Proteomes" id="UP001060215">
    <property type="component" value="Chromosome 3"/>
</dbReference>
<protein>
    <submittedName>
        <fullName evidence="1">Uncharacterized protein</fullName>
    </submittedName>
</protein>
<keyword evidence="2" id="KW-1185">Reference proteome</keyword>
<sequence length="179" mass="19789">MDFTHGMNMDANCQQDEYTSLMVNTIVTPDSTNVCEEEVNASYYKPYPLEILDHLKINNTLESPISTIKGVLKDSTEKDLSFNKEELRKVEGPVKGKTSGPSEKSNSSAFMGFRTAALFGEKGSSQAQADDCQSRKRLAVVNSVEEATNGKPRKMTRSVATDIGNKQAMGNQCSMNKWF</sequence>
<organism evidence="1 2">
    <name type="scientific">Camellia lanceoleosa</name>
    <dbReference type="NCBI Taxonomy" id="1840588"/>
    <lineage>
        <taxon>Eukaryota</taxon>
        <taxon>Viridiplantae</taxon>
        <taxon>Streptophyta</taxon>
        <taxon>Embryophyta</taxon>
        <taxon>Tracheophyta</taxon>
        <taxon>Spermatophyta</taxon>
        <taxon>Magnoliopsida</taxon>
        <taxon>eudicotyledons</taxon>
        <taxon>Gunneridae</taxon>
        <taxon>Pentapetalae</taxon>
        <taxon>asterids</taxon>
        <taxon>Ericales</taxon>
        <taxon>Theaceae</taxon>
        <taxon>Camellia</taxon>
    </lineage>
</organism>
<comment type="caution">
    <text evidence="1">The sequence shown here is derived from an EMBL/GenBank/DDBJ whole genome shotgun (WGS) entry which is preliminary data.</text>
</comment>
<dbReference type="EMBL" id="CM045760">
    <property type="protein sequence ID" value="KAI8026530.1"/>
    <property type="molecule type" value="Genomic_DNA"/>
</dbReference>
<accession>A0ACC0ILS3</accession>
<evidence type="ECO:0000313" key="1">
    <source>
        <dbReference type="EMBL" id="KAI8026530.1"/>
    </source>
</evidence>